<reference evidence="1 2" key="1">
    <citation type="submission" date="2017-03" db="EMBL/GenBank/DDBJ databases">
        <title>Genome sequence of Sphingomonas dokdonensis DSM 21029.</title>
        <authorList>
            <person name="Poehlein A."/>
            <person name="Wuebbeler J.H."/>
            <person name="Steinbuechel A."/>
            <person name="Daniel R."/>
        </authorList>
    </citation>
    <scope>NUCLEOTIDE SEQUENCE [LARGE SCALE GENOMIC DNA]</scope>
    <source>
        <strain evidence="1 2">DSM 21029</strain>
    </source>
</reference>
<protein>
    <submittedName>
        <fullName evidence="1">Uncharacterized protein</fullName>
    </submittedName>
</protein>
<proteinExistence type="predicted"/>
<dbReference type="AlphaFoldDB" id="A0A245ZCX3"/>
<accession>A0A245ZCX3</accession>
<comment type="caution">
    <text evidence="1">The sequence shown here is derived from an EMBL/GenBank/DDBJ whole genome shotgun (WGS) entry which is preliminary data.</text>
</comment>
<evidence type="ECO:0000313" key="1">
    <source>
        <dbReference type="EMBL" id="OWK27541.1"/>
    </source>
</evidence>
<evidence type="ECO:0000313" key="2">
    <source>
        <dbReference type="Proteomes" id="UP000197290"/>
    </source>
</evidence>
<sequence>MARSTFREAGAYLSLLGLLVLAGCTPGYEELPTYRYRLTVELATPQGVRSGSGVIEVHTWQAGPQTIPSPGAIRTREDGEAIVIDLGRQGLVFALMRAGNFMDWPGSVARSLIPSVKGDTYDVRGAEIAAIKAMRGVREVPPTFASGSSQLQNWPDLVRFADRSRPETIRWIGPLPPGRIAPFAVAIRRVTFEIVDAPVTRTINRRLPWLSDAAGETRLPTDLDRAGLDPFIPPLSSFDFTRNVDR</sequence>
<dbReference type="OrthoDB" id="7428686at2"/>
<name>A0A245ZCX3_9SPHN</name>
<keyword evidence="2" id="KW-1185">Reference proteome</keyword>
<dbReference type="Proteomes" id="UP000197290">
    <property type="component" value="Unassembled WGS sequence"/>
</dbReference>
<organism evidence="1 2">
    <name type="scientific">Sphingomonas dokdonensis</name>
    <dbReference type="NCBI Taxonomy" id="344880"/>
    <lineage>
        <taxon>Bacteria</taxon>
        <taxon>Pseudomonadati</taxon>
        <taxon>Pseudomonadota</taxon>
        <taxon>Alphaproteobacteria</taxon>
        <taxon>Sphingomonadales</taxon>
        <taxon>Sphingomonadaceae</taxon>
        <taxon>Sphingomonas</taxon>
    </lineage>
</organism>
<dbReference type="RefSeq" id="WP_088368607.1">
    <property type="nucleotide sequence ID" value="NZ_NBBI01000014.1"/>
</dbReference>
<gene>
    <name evidence="1" type="ORF">SPDO_33100</name>
</gene>
<dbReference type="PROSITE" id="PS51257">
    <property type="entry name" value="PROKAR_LIPOPROTEIN"/>
    <property type="match status" value="1"/>
</dbReference>
<dbReference type="EMBL" id="NBBI01000014">
    <property type="protein sequence ID" value="OWK27541.1"/>
    <property type="molecule type" value="Genomic_DNA"/>
</dbReference>